<dbReference type="SFLD" id="SFLDG01140">
    <property type="entry name" value="C2.B:_Phosphomannomutase_and_P"/>
    <property type="match status" value="1"/>
</dbReference>
<dbReference type="EMBL" id="JAKNGE010000001">
    <property type="protein sequence ID" value="MCG4743944.1"/>
    <property type="molecule type" value="Genomic_DNA"/>
</dbReference>
<evidence type="ECO:0000313" key="1">
    <source>
        <dbReference type="EMBL" id="MCG4743944.1"/>
    </source>
</evidence>
<dbReference type="AlphaFoldDB" id="A0AAW5BM52"/>
<accession>A0AAW5BM52</accession>
<comment type="caution">
    <text evidence="1">The sequence shown here is derived from an EMBL/GenBank/DDBJ whole genome shotgun (WGS) entry which is preliminary data.</text>
</comment>
<protein>
    <submittedName>
        <fullName evidence="1">Cof-type HAD-IIB family hydrolase</fullName>
    </submittedName>
    <submittedName>
        <fullName evidence="2">HAD family phosphatase</fullName>
    </submittedName>
</protein>
<dbReference type="GO" id="GO:0005829">
    <property type="term" value="C:cytosol"/>
    <property type="evidence" value="ECO:0007669"/>
    <property type="project" value="TreeGrafter"/>
</dbReference>
<dbReference type="InterPro" id="IPR023214">
    <property type="entry name" value="HAD_sf"/>
</dbReference>
<dbReference type="NCBIfam" id="TIGR01484">
    <property type="entry name" value="HAD-SF-IIB"/>
    <property type="match status" value="1"/>
</dbReference>
<dbReference type="Proteomes" id="UP001299608">
    <property type="component" value="Unassembled WGS sequence"/>
</dbReference>
<gene>
    <name evidence="2" type="ORF">G5B36_06775</name>
    <name evidence="1" type="ORF">L0N08_00795</name>
</gene>
<dbReference type="InterPro" id="IPR006379">
    <property type="entry name" value="HAD-SF_hydro_IIB"/>
</dbReference>
<dbReference type="CDD" id="cd07516">
    <property type="entry name" value="HAD_Pase"/>
    <property type="match status" value="1"/>
</dbReference>
<keyword evidence="3" id="KW-1185">Reference proteome</keyword>
<proteinExistence type="predicted"/>
<dbReference type="NCBIfam" id="TIGR00099">
    <property type="entry name" value="Cof-subfamily"/>
    <property type="match status" value="1"/>
</dbReference>
<dbReference type="Proteomes" id="UP000669239">
    <property type="component" value="Unassembled WGS sequence"/>
</dbReference>
<dbReference type="InterPro" id="IPR036412">
    <property type="entry name" value="HAD-like_sf"/>
</dbReference>
<dbReference type="PANTHER" id="PTHR10000">
    <property type="entry name" value="PHOSPHOSERINE PHOSPHATASE"/>
    <property type="match status" value="1"/>
</dbReference>
<dbReference type="InterPro" id="IPR000150">
    <property type="entry name" value="Cof"/>
</dbReference>
<reference evidence="2 3" key="1">
    <citation type="journal article" date="2020" name="Cell Host Microbe">
        <title>Functional and Genomic Variation between Human-Derived Isolates of Lachnospiraceae Reveals Inter- and Intra-Species Diversity.</title>
        <authorList>
            <person name="Sorbara M.T."/>
            <person name="Littmann E.R."/>
            <person name="Fontana E."/>
            <person name="Moody T.U."/>
            <person name="Kohout C.E."/>
            <person name="Gjonbalaj M."/>
            <person name="Eaton V."/>
            <person name="Seok R."/>
            <person name="Leiner I.M."/>
            <person name="Pamer E.G."/>
        </authorList>
    </citation>
    <scope>NUCLEOTIDE SEQUENCE [LARGE SCALE GENOMIC DNA]</scope>
    <source>
        <strain evidence="2 3">MSK.1.17</strain>
    </source>
</reference>
<dbReference type="Pfam" id="PF08282">
    <property type="entry name" value="Hydrolase_3"/>
    <property type="match status" value="1"/>
</dbReference>
<dbReference type="PANTHER" id="PTHR10000:SF8">
    <property type="entry name" value="HAD SUPERFAMILY HYDROLASE-LIKE, TYPE 3"/>
    <property type="match status" value="1"/>
</dbReference>
<name>A0AAW5BM52_9FIRM</name>
<dbReference type="Gene3D" id="3.40.50.1000">
    <property type="entry name" value="HAD superfamily/HAD-like"/>
    <property type="match status" value="1"/>
</dbReference>
<dbReference type="GO" id="GO:0016791">
    <property type="term" value="F:phosphatase activity"/>
    <property type="evidence" value="ECO:0007669"/>
    <property type="project" value="TreeGrafter"/>
</dbReference>
<reference evidence="2" key="2">
    <citation type="submission" date="2020-02" db="EMBL/GenBank/DDBJ databases">
        <authorList>
            <person name="Littmann E."/>
            <person name="Sorbara M."/>
        </authorList>
    </citation>
    <scope>NUCLEOTIDE SEQUENCE</scope>
    <source>
        <strain evidence="2">MSK.1.17</strain>
    </source>
</reference>
<dbReference type="PROSITE" id="PS01229">
    <property type="entry name" value="COF_2"/>
    <property type="match status" value="1"/>
</dbReference>
<dbReference type="GeneID" id="97204180"/>
<dbReference type="GO" id="GO:0000287">
    <property type="term" value="F:magnesium ion binding"/>
    <property type="evidence" value="ECO:0007669"/>
    <property type="project" value="TreeGrafter"/>
</dbReference>
<evidence type="ECO:0000313" key="4">
    <source>
        <dbReference type="Proteomes" id="UP001299608"/>
    </source>
</evidence>
<organism evidence="1 4">
    <name type="scientific">Enterocloster aldenensis</name>
    <dbReference type="NCBI Taxonomy" id="358742"/>
    <lineage>
        <taxon>Bacteria</taxon>
        <taxon>Bacillati</taxon>
        <taxon>Bacillota</taxon>
        <taxon>Clostridia</taxon>
        <taxon>Lachnospirales</taxon>
        <taxon>Lachnospiraceae</taxon>
        <taxon>Enterocloster</taxon>
    </lineage>
</organism>
<evidence type="ECO:0000313" key="2">
    <source>
        <dbReference type="EMBL" id="NSJ48401.1"/>
    </source>
</evidence>
<evidence type="ECO:0000313" key="3">
    <source>
        <dbReference type="Proteomes" id="UP000669239"/>
    </source>
</evidence>
<sequence length="273" mass="30268">MKAVRTSHKYKMIFSDIDGTLLNSSHQVPGPTRRKILELEREGVPFVLVSARMPEGMTTIQAMIGCRAPMVCYSGALVRDEDGKTMYSCQMDLDLAVRIKDLIGKEFPEICCNTYGGSRWVVDDDSSPWVRKEEEITGLKAMNGDIREVFAADRGVHKFLLMGQEKAVQGLEERLKEHFPDLSVASSSPVYLEVMDGRVSKSRGVGFLCSHYGIGLDQVIAFGDGCNDMDMLRAVKNSYAMANAPLVVRRSAAHVTLDNDHQGLLAALEENFK</sequence>
<dbReference type="EMBL" id="JAAITT010000007">
    <property type="protein sequence ID" value="NSJ48401.1"/>
    <property type="molecule type" value="Genomic_DNA"/>
</dbReference>
<dbReference type="SFLD" id="SFLDS00003">
    <property type="entry name" value="Haloacid_Dehalogenase"/>
    <property type="match status" value="1"/>
</dbReference>
<dbReference type="SUPFAM" id="SSF56784">
    <property type="entry name" value="HAD-like"/>
    <property type="match status" value="1"/>
</dbReference>
<dbReference type="RefSeq" id="WP_165641799.1">
    <property type="nucleotide sequence ID" value="NZ_BAABZL010000001.1"/>
</dbReference>
<dbReference type="Gene3D" id="3.30.1240.10">
    <property type="match status" value="1"/>
</dbReference>
<reference evidence="1" key="3">
    <citation type="submission" date="2022-01" db="EMBL/GenBank/DDBJ databases">
        <title>Collection of gut derived symbiotic bacterial strains cultured from healthy donors.</title>
        <authorList>
            <person name="Lin H."/>
            <person name="Kohout C."/>
            <person name="Waligurski E."/>
            <person name="Pamer E.G."/>
        </authorList>
    </citation>
    <scope>NUCLEOTIDE SEQUENCE</scope>
    <source>
        <strain evidence="1">DFI.6.55</strain>
    </source>
</reference>
<keyword evidence="1" id="KW-0378">Hydrolase</keyword>